<organism evidence="1 2">
    <name type="scientific">Trifolium medium</name>
    <dbReference type="NCBI Taxonomy" id="97028"/>
    <lineage>
        <taxon>Eukaryota</taxon>
        <taxon>Viridiplantae</taxon>
        <taxon>Streptophyta</taxon>
        <taxon>Embryophyta</taxon>
        <taxon>Tracheophyta</taxon>
        <taxon>Spermatophyta</taxon>
        <taxon>Magnoliopsida</taxon>
        <taxon>eudicotyledons</taxon>
        <taxon>Gunneridae</taxon>
        <taxon>Pentapetalae</taxon>
        <taxon>rosids</taxon>
        <taxon>fabids</taxon>
        <taxon>Fabales</taxon>
        <taxon>Fabaceae</taxon>
        <taxon>Papilionoideae</taxon>
        <taxon>50 kb inversion clade</taxon>
        <taxon>NPAAA clade</taxon>
        <taxon>Hologalegina</taxon>
        <taxon>IRL clade</taxon>
        <taxon>Trifolieae</taxon>
        <taxon>Trifolium</taxon>
    </lineage>
</organism>
<comment type="caution">
    <text evidence="1">The sequence shown here is derived from an EMBL/GenBank/DDBJ whole genome shotgun (WGS) entry which is preliminary data.</text>
</comment>
<name>A0A392SXK0_9FABA</name>
<dbReference type="AlphaFoldDB" id="A0A392SXK0"/>
<evidence type="ECO:0000313" key="1">
    <source>
        <dbReference type="EMBL" id="MCI53182.1"/>
    </source>
</evidence>
<dbReference type="Proteomes" id="UP000265520">
    <property type="component" value="Unassembled WGS sequence"/>
</dbReference>
<keyword evidence="2" id="KW-1185">Reference proteome</keyword>
<accession>A0A392SXK0</accession>
<reference evidence="1 2" key="1">
    <citation type="journal article" date="2018" name="Front. Plant Sci.">
        <title>Red Clover (Trifolium pratense) and Zigzag Clover (T. medium) - A Picture of Genomic Similarities and Differences.</title>
        <authorList>
            <person name="Dluhosova J."/>
            <person name="Istvanek J."/>
            <person name="Nedelnik J."/>
            <person name="Repkova J."/>
        </authorList>
    </citation>
    <scope>NUCLEOTIDE SEQUENCE [LARGE SCALE GENOMIC DNA]</scope>
    <source>
        <strain evidence="2">cv. 10/8</strain>
        <tissue evidence="1">Leaf</tissue>
    </source>
</reference>
<sequence>DEFYTPTKCKDRDCVTFAREHHPDFGEFWAI</sequence>
<evidence type="ECO:0000313" key="2">
    <source>
        <dbReference type="Proteomes" id="UP000265520"/>
    </source>
</evidence>
<dbReference type="EMBL" id="LXQA010459282">
    <property type="protein sequence ID" value="MCI53182.1"/>
    <property type="molecule type" value="Genomic_DNA"/>
</dbReference>
<proteinExistence type="predicted"/>
<feature type="non-terminal residue" evidence="1">
    <location>
        <position position="1"/>
    </location>
</feature>
<protein>
    <submittedName>
        <fullName evidence="1">Uncharacterized protein</fullName>
    </submittedName>
</protein>